<evidence type="ECO:0000313" key="4">
    <source>
        <dbReference type="Proteomes" id="UP000548685"/>
    </source>
</evidence>
<gene>
    <name evidence="1" type="ORF">FHS52_003259</name>
    <name evidence="2" type="ORF">GRI59_15510</name>
</gene>
<evidence type="ECO:0000313" key="2">
    <source>
        <dbReference type="EMBL" id="MXP40013.1"/>
    </source>
</evidence>
<dbReference type="EMBL" id="WTYB01000008">
    <property type="protein sequence ID" value="MXP40013.1"/>
    <property type="molecule type" value="Genomic_DNA"/>
</dbReference>
<dbReference type="EMBL" id="JACICE010000008">
    <property type="protein sequence ID" value="MBB3777262.1"/>
    <property type="molecule type" value="Genomic_DNA"/>
</dbReference>
<keyword evidence="4" id="KW-1185">Reference proteome</keyword>
<protein>
    <recommendedName>
        <fullName evidence="5">PilZ domain-containing protein</fullName>
    </recommendedName>
</protein>
<evidence type="ECO:0000313" key="1">
    <source>
        <dbReference type="EMBL" id="MBB3777262.1"/>
    </source>
</evidence>
<proteinExistence type="predicted"/>
<organism evidence="2 3">
    <name type="scientific">Erythrobacter ramosus</name>
    <dbReference type="NCBI Taxonomy" id="35811"/>
    <lineage>
        <taxon>Bacteria</taxon>
        <taxon>Pseudomonadati</taxon>
        <taxon>Pseudomonadota</taxon>
        <taxon>Alphaproteobacteria</taxon>
        <taxon>Sphingomonadales</taxon>
        <taxon>Erythrobacteraceae</taxon>
        <taxon>Erythrobacter/Porphyrobacter group</taxon>
        <taxon>Erythrobacter</taxon>
    </lineage>
</organism>
<dbReference type="SUPFAM" id="SSF141371">
    <property type="entry name" value="PilZ domain-like"/>
    <property type="match status" value="1"/>
</dbReference>
<sequence length="140" mass="15636">MNDLTNFLGRRVARRNQIFVGAELLTPSRRQLVLIVDISVTGAKLQLRNSVGISSARLSLQGNGIWGEIVWCDGAFAGMRFDQSWTPDDLFTYTDLNKAQDFVGSPELMLKSYFTPPLNFSDPEKSELGDFLHDDPQIGP</sequence>
<dbReference type="Proteomes" id="UP000548685">
    <property type="component" value="Unassembled WGS sequence"/>
</dbReference>
<dbReference type="RefSeq" id="WP_160762166.1">
    <property type="nucleotide sequence ID" value="NZ_WTYB01000008.1"/>
</dbReference>
<reference evidence="1 4" key="2">
    <citation type="submission" date="2020-08" db="EMBL/GenBank/DDBJ databases">
        <title>Genomic Encyclopedia of Type Strains, Phase IV (KMG-IV): sequencing the most valuable type-strain genomes for metagenomic binning, comparative biology and taxonomic classification.</title>
        <authorList>
            <person name="Goeker M."/>
        </authorList>
    </citation>
    <scope>NUCLEOTIDE SEQUENCE [LARGE SCALE GENOMIC DNA]</scope>
    <source>
        <strain evidence="1 4">DSM 8510</strain>
    </source>
</reference>
<name>A0A6I4UR21_9SPHN</name>
<evidence type="ECO:0000313" key="3">
    <source>
        <dbReference type="Proteomes" id="UP000430021"/>
    </source>
</evidence>
<dbReference type="AlphaFoldDB" id="A0A6I4UR21"/>
<reference evidence="2 3" key="1">
    <citation type="submission" date="2019-12" db="EMBL/GenBank/DDBJ databases">
        <title>Genomic-based taxomic classification of the family Erythrobacteraceae.</title>
        <authorList>
            <person name="Xu L."/>
        </authorList>
    </citation>
    <scope>NUCLEOTIDE SEQUENCE [LARGE SCALE GENOMIC DNA]</scope>
    <source>
        <strain evidence="2 3">JCM 10282</strain>
    </source>
</reference>
<dbReference type="Proteomes" id="UP000430021">
    <property type="component" value="Unassembled WGS sequence"/>
</dbReference>
<dbReference type="OrthoDB" id="7472137at2"/>
<evidence type="ECO:0008006" key="5">
    <source>
        <dbReference type="Google" id="ProtNLM"/>
    </source>
</evidence>
<comment type="caution">
    <text evidence="2">The sequence shown here is derived from an EMBL/GenBank/DDBJ whole genome shotgun (WGS) entry which is preliminary data.</text>
</comment>
<accession>A0A6I4UR21</accession>